<accession>A0A411MBI9</accession>
<dbReference type="GO" id="GO:0003677">
    <property type="term" value="F:DNA binding"/>
    <property type="evidence" value="ECO:0007669"/>
    <property type="project" value="UniProtKB-KW"/>
</dbReference>
<evidence type="ECO:0000256" key="2">
    <source>
        <dbReference type="ARBA" id="ARBA00022884"/>
    </source>
</evidence>
<sequence length="133" mass="14999">MAQKPEEDDKVRLDKWLWAARFYKTRALAKAAIESGKVHCRGERCKPGKEPRVGDEFVLRTGFDERTVVVRALSVVRRGAPQAQALYEETAESIERREKAAALRKAGELGVTTDGRPTKKQRRQLHQFHGSAG</sequence>
<organism evidence="7 8">
    <name type="scientific">Pseudomonas tructae</name>
    <dbReference type="NCBI Taxonomy" id="2518644"/>
    <lineage>
        <taxon>Bacteria</taxon>
        <taxon>Pseudomonadati</taxon>
        <taxon>Pseudomonadota</taxon>
        <taxon>Gammaproteobacteria</taxon>
        <taxon>Pseudomonadales</taxon>
        <taxon>Pseudomonadaceae</taxon>
        <taxon>Pseudomonas</taxon>
    </lineage>
</organism>
<dbReference type="Gene3D" id="3.10.290.10">
    <property type="entry name" value="RNA-binding S4 domain"/>
    <property type="match status" value="1"/>
</dbReference>
<protein>
    <recommendedName>
        <fullName evidence="4">Heat shock protein 15</fullName>
    </recommendedName>
</protein>
<dbReference type="Proteomes" id="UP000291130">
    <property type="component" value="Chromosome"/>
</dbReference>
<feature type="region of interest" description="Disordered" evidence="5">
    <location>
        <begin position="105"/>
        <end position="133"/>
    </location>
</feature>
<evidence type="ECO:0000256" key="3">
    <source>
        <dbReference type="ARBA" id="ARBA00023125"/>
    </source>
</evidence>
<dbReference type="GO" id="GO:0003727">
    <property type="term" value="F:single-stranded RNA binding"/>
    <property type="evidence" value="ECO:0007669"/>
    <property type="project" value="InterPro"/>
</dbReference>
<dbReference type="SUPFAM" id="SSF55174">
    <property type="entry name" value="Alpha-L RNA-binding motif"/>
    <property type="match status" value="1"/>
</dbReference>
<dbReference type="InterPro" id="IPR002942">
    <property type="entry name" value="S4_RNA-bd"/>
</dbReference>
<dbReference type="EMBL" id="CP035952">
    <property type="protein sequence ID" value="QBF24155.1"/>
    <property type="molecule type" value="Genomic_DNA"/>
</dbReference>
<dbReference type="CDD" id="cd00165">
    <property type="entry name" value="S4"/>
    <property type="match status" value="1"/>
</dbReference>
<dbReference type="PIRSF" id="PIRSF016821">
    <property type="entry name" value="HSP15"/>
    <property type="match status" value="1"/>
</dbReference>
<dbReference type="AlphaFoldDB" id="A0A411MBI9"/>
<dbReference type="GO" id="GO:0034605">
    <property type="term" value="P:cellular response to heat"/>
    <property type="evidence" value="ECO:0007669"/>
    <property type="project" value="InterPro"/>
</dbReference>
<evidence type="ECO:0000256" key="1">
    <source>
        <dbReference type="ARBA" id="ARBA00008396"/>
    </source>
</evidence>
<keyword evidence="2 4" id="KW-0694">RNA-binding</keyword>
<evidence type="ECO:0000313" key="7">
    <source>
        <dbReference type="EMBL" id="QBF24155.1"/>
    </source>
</evidence>
<dbReference type="PROSITE" id="PS50889">
    <property type="entry name" value="S4"/>
    <property type="match status" value="1"/>
</dbReference>
<gene>
    <name evidence="7" type="ORF">EXN22_00110</name>
</gene>
<keyword evidence="8" id="KW-1185">Reference proteome</keyword>
<proteinExistence type="inferred from homology"/>
<dbReference type="RefSeq" id="WP_130261895.1">
    <property type="nucleotide sequence ID" value="NZ_CP035952.1"/>
</dbReference>
<name>A0A411MBI9_9PSED</name>
<dbReference type="SMART" id="SM00363">
    <property type="entry name" value="S4"/>
    <property type="match status" value="1"/>
</dbReference>
<reference evidence="7 8" key="1">
    <citation type="submission" date="2019-02" db="EMBL/GenBank/DDBJ databases">
        <title>Complete genome sequence of Pseudomonas sp. SNU WT1 isolated from rainbow trout.</title>
        <authorList>
            <person name="Oh W.T."/>
            <person name="Park S.C."/>
        </authorList>
    </citation>
    <scope>NUCLEOTIDE SEQUENCE [LARGE SCALE GENOMIC DNA]</scope>
    <source>
        <strain evidence="7 8">SNU WT1</strain>
    </source>
</reference>
<keyword evidence="3 4" id="KW-0238">DNA-binding</keyword>
<feature type="domain" description="RNA-binding S4" evidence="6">
    <location>
        <begin position="11"/>
        <end position="74"/>
    </location>
</feature>
<evidence type="ECO:0000313" key="8">
    <source>
        <dbReference type="Proteomes" id="UP000291130"/>
    </source>
</evidence>
<dbReference type="Pfam" id="PF01479">
    <property type="entry name" value="S4"/>
    <property type="match status" value="1"/>
</dbReference>
<evidence type="ECO:0000259" key="6">
    <source>
        <dbReference type="SMART" id="SM00363"/>
    </source>
</evidence>
<dbReference type="OrthoDB" id="9797176at2"/>
<dbReference type="InterPro" id="IPR025708">
    <property type="entry name" value="HSP15"/>
</dbReference>
<evidence type="ECO:0000256" key="5">
    <source>
        <dbReference type="SAM" id="MobiDB-lite"/>
    </source>
</evidence>
<dbReference type="InterPro" id="IPR036986">
    <property type="entry name" value="S4_RNA-bd_sf"/>
</dbReference>
<evidence type="ECO:0000256" key="4">
    <source>
        <dbReference type="PIRNR" id="PIRNR016821"/>
    </source>
</evidence>
<comment type="similarity">
    <text evidence="1 4">Belongs to the HSP15 family.</text>
</comment>
<dbReference type="KEGG" id="ptk:EXN22_00110"/>
<dbReference type="GO" id="GO:0043023">
    <property type="term" value="F:ribosomal large subunit binding"/>
    <property type="evidence" value="ECO:0007669"/>
    <property type="project" value="InterPro"/>
</dbReference>